<dbReference type="SUPFAM" id="SSF48576">
    <property type="entry name" value="Terpenoid synthases"/>
    <property type="match status" value="1"/>
</dbReference>
<comment type="caution">
    <text evidence="7">The sequence shown here is derived from an EMBL/GenBank/DDBJ whole genome shotgun (WGS) entry which is preliminary data.</text>
</comment>
<dbReference type="OrthoDB" id="9805316at2"/>
<dbReference type="EMBL" id="RQFP01000001">
    <property type="protein sequence ID" value="TGK96696.1"/>
    <property type="molecule type" value="Genomic_DNA"/>
</dbReference>
<dbReference type="GO" id="GO:0004659">
    <property type="term" value="F:prenyltransferase activity"/>
    <property type="evidence" value="ECO:0007669"/>
    <property type="project" value="InterPro"/>
</dbReference>
<dbReference type="SFLD" id="SFLDS00005">
    <property type="entry name" value="Isoprenoid_Synthase_Type_I"/>
    <property type="match status" value="1"/>
</dbReference>
<dbReference type="Pfam" id="PF00348">
    <property type="entry name" value="polyprenyl_synt"/>
    <property type="match status" value="1"/>
</dbReference>
<organism evidence="7 8">
    <name type="scientific">Leptospira brenneri</name>
    <dbReference type="NCBI Taxonomy" id="2023182"/>
    <lineage>
        <taxon>Bacteria</taxon>
        <taxon>Pseudomonadati</taxon>
        <taxon>Spirochaetota</taxon>
        <taxon>Spirochaetia</taxon>
        <taxon>Leptospirales</taxon>
        <taxon>Leptospiraceae</taxon>
        <taxon>Leptospira</taxon>
    </lineage>
</organism>
<evidence type="ECO:0000313" key="8">
    <source>
        <dbReference type="Proteomes" id="UP000297891"/>
    </source>
</evidence>
<name>A0A2M9Y4T5_9LEPT</name>
<dbReference type="PANTHER" id="PTHR12001">
    <property type="entry name" value="GERANYLGERANYL PYROPHOSPHATE SYNTHASE"/>
    <property type="match status" value="1"/>
</dbReference>
<evidence type="ECO:0000256" key="4">
    <source>
        <dbReference type="ARBA" id="ARBA00022723"/>
    </source>
</evidence>
<reference evidence="7" key="1">
    <citation type="journal article" date="2019" name="PLoS Negl. Trop. Dis.">
        <title>Revisiting the worldwide diversity of Leptospira species in the environment.</title>
        <authorList>
            <person name="Vincent A.T."/>
            <person name="Schiettekatte O."/>
            <person name="Bourhy P."/>
            <person name="Veyrier F.J."/>
            <person name="Picardeau M."/>
        </authorList>
    </citation>
    <scope>NUCLEOTIDE SEQUENCE [LARGE SCALE GENOMIC DNA]</scope>
    <source>
        <strain evidence="7">201800277</strain>
    </source>
</reference>
<dbReference type="Gene3D" id="1.10.600.10">
    <property type="entry name" value="Farnesyl Diphosphate Synthase"/>
    <property type="match status" value="1"/>
</dbReference>
<evidence type="ECO:0000256" key="6">
    <source>
        <dbReference type="RuleBase" id="RU004466"/>
    </source>
</evidence>
<keyword evidence="4" id="KW-0479">Metal-binding</keyword>
<dbReference type="PANTHER" id="PTHR12001:SF69">
    <property type="entry name" value="ALL TRANS-POLYPRENYL-DIPHOSPHATE SYNTHASE PDSS1"/>
    <property type="match status" value="1"/>
</dbReference>
<sequence>MKQNIRIQSILTKFDKNLDGIIKEDIPVLKKIKKHVITSGGKRIRPFSHYLFCQFLNVKDKNWLDVGSVAELIHAASLLHDDVVDNAPIRRGKPTIGSLFGNKTAILAGDYLLACGISRLNSLGNPELMEIFSQVLKDLSVSELLQMEWEKNPKITLKIYDSIIYGKTASLFGVCTESAAILAGKSKKERALVRDFGVRLGKLFQKKDDCLDYFVESSASGKEFLKDFKNGLYTYPVLVLRSHLGVLEKRKMESVFKKEERNSSDESYILGLMESKKIAEKLHKELNSEKNYLLGFLNQFPDSIERQLFIEQLERLT</sequence>
<evidence type="ECO:0000256" key="5">
    <source>
        <dbReference type="ARBA" id="ARBA00022842"/>
    </source>
</evidence>
<proteinExistence type="inferred from homology"/>
<dbReference type="GO" id="GO:0008299">
    <property type="term" value="P:isoprenoid biosynthetic process"/>
    <property type="evidence" value="ECO:0007669"/>
    <property type="project" value="InterPro"/>
</dbReference>
<comment type="cofactor">
    <cofactor evidence="1">
        <name>Mg(2+)</name>
        <dbReference type="ChEBI" id="CHEBI:18420"/>
    </cofactor>
</comment>
<keyword evidence="8" id="KW-1185">Reference proteome</keyword>
<dbReference type="AlphaFoldDB" id="A0A2M9Y4T5"/>
<keyword evidence="3 6" id="KW-0808">Transferase</keyword>
<dbReference type="PROSITE" id="PS00723">
    <property type="entry name" value="POLYPRENYL_SYNTHASE_1"/>
    <property type="match status" value="1"/>
</dbReference>
<dbReference type="Proteomes" id="UP000297891">
    <property type="component" value="Unassembled WGS sequence"/>
</dbReference>
<dbReference type="InterPro" id="IPR033749">
    <property type="entry name" value="Polyprenyl_synt_CS"/>
</dbReference>
<evidence type="ECO:0000256" key="2">
    <source>
        <dbReference type="ARBA" id="ARBA00006706"/>
    </source>
</evidence>
<dbReference type="CDD" id="cd00685">
    <property type="entry name" value="Trans_IPPS_HT"/>
    <property type="match status" value="1"/>
</dbReference>
<dbReference type="GO" id="GO:0046872">
    <property type="term" value="F:metal ion binding"/>
    <property type="evidence" value="ECO:0007669"/>
    <property type="project" value="UniProtKB-KW"/>
</dbReference>
<evidence type="ECO:0000256" key="1">
    <source>
        <dbReference type="ARBA" id="ARBA00001946"/>
    </source>
</evidence>
<keyword evidence="5" id="KW-0460">Magnesium</keyword>
<protein>
    <submittedName>
        <fullName evidence="7">Polyprenyl synthetase family protein</fullName>
    </submittedName>
</protein>
<evidence type="ECO:0000256" key="3">
    <source>
        <dbReference type="ARBA" id="ARBA00022679"/>
    </source>
</evidence>
<dbReference type="InterPro" id="IPR008949">
    <property type="entry name" value="Isoprenoid_synthase_dom_sf"/>
</dbReference>
<evidence type="ECO:0000313" key="7">
    <source>
        <dbReference type="EMBL" id="TGK96696.1"/>
    </source>
</evidence>
<gene>
    <name evidence="7" type="ORF">EHQ30_08905</name>
</gene>
<comment type="similarity">
    <text evidence="2 6">Belongs to the FPP/GGPP synthase family.</text>
</comment>
<dbReference type="InterPro" id="IPR000092">
    <property type="entry name" value="Polyprenyl_synt"/>
</dbReference>
<accession>A0A2M9Y4T5</accession>
<dbReference type="RefSeq" id="WP_100789869.1">
    <property type="nucleotide sequence ID" value="NZ_NPDQ01000002.1"/>
</dbReference>